<dbReference type="InterPro" id="IPR000719">
    <property type="entry name" value="Prot_kinase_dom"/>
</dbReference>
<evidence type="ECO:0000256" key="10">
    <source>
        <dbReference type="ARBA" id="ARBA00022741"/>
    </source>
</evidence>
<proteinExistence type="inferred from homology"/>
<feature type="region of interest" description="Disordered" evidence="17">
    <location>
        <begin position="1"/>
        <end position="24"/>
    </location>
</feature>
<keyword evidence="12 16" id="KW-0067">ATP-binding</keyword>
<name>A0AAF5Q1L4_WUCBA</name>
<dbReference type="FunFam" id="1.10.510.10:FF:000086">
    <property type="entry name" value="Non-specific serine/threonine protein kinase"/>
    <property type="match status" value="1"/>
</dbReference>
<dbReference type="Gene3D" id="3.30.200.20">
    <property type="entry name" value="Phosphorylase Kinase, domain 1"/>
    <property type="match status" value="2"/>
</dbReference>
<dbReference type="GO" id="GO:0004674">
    <property type="term" value="F:protein serine/threonine kinase activity"/>
    <property type="evidence" value="ECO:0007669"/>
    <property type="project" value="UniProtKB-KW"/>
</dbReference>
<evidence type="ECO:0000256" key="2">
    <source>
        <dbReference type="ARBA" id="ARBA00004496"/>
    </source>
</evidence>
<dbReference type="Proteomes" id="UP000093561">
    <property type="component" value="Unassembled WGS sequence"/>
</dbReference>
<dbReference type="InterPro" id="IPR011009">
    <property type="entry name" value="Kinase-like_dom_sf"/>
</dbReference>
<feature type="domain" description="AGC-kinase C-terminal" evidence="20">
    <location>
        <begin position="895"/>
        <end position="966"/>
    </location>
</feature>
<dbReference type="GO" id="GO:0048731">
    <property type="term" value="P:system development"/>
    <property type="evidence" value="ECO:0007669"/>
    <property type="project" value="UniProtKB-ARBA"/>
</dbReference>
<reference evidence="21" key="1">
    <citation type="submission" date="2015-03" db="EMBL/GenBank/DDBJ databases">
        <title>Wuchereria bancrofti Genome Sequencing Papua New Guinea Strain.</title>
        <authorList>
            <person name="Small S.T."/>
            <person name="Serre D."/>
            <person name="Zimmerman P.A."/>
        </authorList>
    </citation>
    <scope>NUCLEOTIDE SEQUENCE [LARGE SCALE GENOMIC DNA]</scope>
    <source>
        <strain evidence="21">pt0022</strain>
    </source>
</reference>
<dbReference type="WBParaSite" id="mrna-Wban_09182">
    <property type="protein sequence ID" value="mrna-Wban_09182"/>
    <property type="gene ID" value="Wban_09182"/>
</dbReference>
<dbReference type="GO" id="GO:0071944">
    <property type="term" value="C:cell periphery"/>
    <property type="evidence" value="ECO:0007669"/>
    <property type="project" value="UniProtKB-ARBA"/>
</dbReference>
<dbReference type="SUPFAM" id="SSF46934">
    <property type="entry name" value="UBA-like"/>
    <property type="match status" value="1"/>
</dbReference>
<dbReference type="InterPro" id="IPR015940">
    <property type="entry name" value="UBA"/>
</dbReference>
<evidence type="ECO:0000313" key="22">
    <source>
        <dbReference type="WBParaSite" id="mrna-Wban_09182"/>
    </source>
</evidence>
<keyword evidence="10 16" id="KW-0547">Nucleotide-binding</keyword>
<evidence type="ECO:0000256" key="3">
    <source>
        <dbReference type="ARBA" id="ARBA00009903"/>
    </source>
</evidence>
<dbReference type="GO" id="GO:0009653">
    <property type="term" value="P:anatomical structure morphogenesis"/>
    <property type="evidence" value="ECO:0007669"/>
    <property type="project" value="UniProtKB-ARBA"/>
</dbReference>
<dbReference type="SMART" id="SM00220">
    <property type="entry name" value="S_TKc"/>
    <property type="match status" value="1"/>
</dbReference>
<dbReference type="PANTHER" id="PTHR24356">
    <property type="entry name" value="SERINE/THREONINE-PROTEIN KINASE"/>
    <property type="match status" value="1"/>
</dbReference>
<dbReference type="PROSITE" id="PS00107">
    <property type="entry name" value="PROTEIN_KINASE_ATP"/>
    <property type="match status" value="1"/>
</dbReference>
<evidence type="ECO:0000256" key="13">
    <source>
        <dbReference type="ARBA" id="ARBA00022842"/>
    </source>
</evidence>
<keyword evidence="11" id="KW-0418">Kinase</keyword>
<dbReference type="InterPro" id="IPR008271">
    <property type="entry name" value="Ser/Thr_kinase_AS"/>
</dbReference>
<dbReference type="InterPro" id="IPR050236">
    <property type="entry name" value="Ser_Thr_kinase_AGC"/>
</dbReference>
<keyword evidence="9" id="KW-0479">Metal-binding</keyword>
<dbReference type="SMART" id="SM00133">
    <property type="entry name" value="S_TK_X"/>
    <property type="match status" value="1"/>
</dbReference>
<dbReference type="GO" id="GO:0005524">
    <property type="term" value="F:ATP binding"/>
    <property type="evidence" value="ECO:0007669"/>
    <property type="project" value="UniProtKB-UniRule"/>
</dbReference>
<dbReference type="PROSITE" id="PS50011">
    <property type="entry name" value="PROTEIN_KINASE_DOM"/>
    <property type="match status" value="1"/>
</dbReference>
<comment type="catalytic activity">
    <reaction evidence="14">
        <text>L-threonyl-[protein] + ATP = O-phospho-L-threonyl-[protein] + ADP + H(+)</text>
        <dbReference type="Rhea" id="RHEA:46608"/>
        <dbReference type="Rhea" id="RHEA-COMP:11060"/>
        <dbReference type="Rhea" id="RHEA-COMP:11605"/>
        <dbReference type="ChEBI" id="CHEBI:15378"/>
        <dbReference type="ChEBI" id="CHEBI:30013"/>
        <dbReference type="ChEBI" id="CHEBI:30616"/>
        <dbReference type="ChEBI" id="CHEBI:61977"/>
        <dbReference type="ChEBI" id="CHEBI:456216"/>
        <dbReference type="EC" id="2.7.11.1"/>
    </reaction>
</comment>
<dbReference type="InterPro" id="IPR000961">
    <property type="entry name" value="AGC-kinase_C"/>
</dbReference>
<evidence type="ECO:0000256" key="16">
    <source>
        <dbReference type="PROSITE-ProRule" id="PRU10141"/>
    </source>
</evidence>
<evidence type="ECO:0000256" key="15">
    <source>
        <dbReference type="ARBA" id="ARBA00048679"/>
    </source>
</evidence>
<dbReference type="CDD" id="cd21774">
    <property type="entry name" value="MobB_LATS"/>
    <property type="match status" value="1"/>
</dbReference>
<dbReference type="EC" id="2.7.11.1" evidence="4"/>
<feature type="compositionally biased region" description="Low complexity" evidence="17">
    <location>
        <begin position="212"/>
        <end position="227"/>
    </location>
</feature>
<feature type="compositionally biased region" description="Low complexity" evidence="17">
    <location>
        <begin position="52"/>
        <end position="73"/>
    </location>
</feature>
<evidence type="ECO:0000259" key="20">
    <source>
        <dbReference type="PROSITE" id="PS51285"/>
    </source>
</evidence>
<dbReference type="GO" id="GO:0005737">
    <property type="term" value="C:cytoplasm"/>
    <property type="evidence" value="ECO:0007669"/>
    <property type="project" value="UniProtKB-SubCell"/>
</dbReference>
<reference evidence="22" key="3">
    <citation type="submission" date="2024-02" db="UniProtKB">
        <authorList>
            <consortium name="WormBaseParasite"/>
        </authorList>
    </citation>
    <scope>IDENTIFICATION</scope>
    <source>
        <strain evidence="22">pt0022</strain>
    </source>
</reference>
<feature type="domain" description="Protein kinase" evidence="18">
    <location>
        <begin position="588"/>
        <end position="894"/>
    </location>
</feature>
<dbReference type="PROSITE" id="PS00108">
    <property type="entry name" value="PROTEIN_KINASE_ST"/>
    <property type="match status" value="1"/>
</dbReference>
<dbReference type="GO" id="GO:0035329">
    <property type="term" value="P:hippo signaling"/>
    <property type="evidence" value="ECO:0007669"/>
    <property type="project" value="TreeGrafter"/>
</dbReference>
<dbReference type="InterPro" id="IPR009060">
    <property type="entry name" value="UBA-like_sf"/>
</dbReference>
<comment type="catalytic activity">
    <reaction evidence="15">
        <text>L-seryl-[protein] + ATP = O-phospho-L-seryl-[protein] + ADP + H(+)</text>
        <dbReference type="Rhea" id="RHEA:17989"/>
        <dbReference type="Rhea" id="RHEA-COMP:9863"/>
        <dbReference type="Rhea" id="RHEA-COMP:11604"/>
        <dbReference type="ChEBI" id="CHEBI:15378"/>
        <dbReference type="ChEBI" id="CHEBI:29999"/>
        <dbReference type="ChEBI" id="CHEBI:30616"/>
        <dbReference type="ChEBI" id="CHEBI:83421"/>
        <dbReference type="ChEBI" id="CHEBI:456216"/>
        <dbReference type="EC" id="2.7.11.1"/>
    </reaction>
</comment>
<dbReference type="PANTHER" id="PTHR24356:SF418">
    <property type="entry name" value="SERINE_THREONINE-PROTEIN KINASE WARTS"/>
    <property type="match status" value="1"/>
</dbReference>
<dbReference type="InterPro" id="IPR017441">
    <property type="entry name" value="Protein_kinase_ATP_BS"/>
</dbReference>
<dbReference type="Pfam" id="PF00069">
    <property type="entry name" value="Pkinase"/>
    <property type="match status" value="2"/>
</dbReference>
<dbReference type="GO" id="GO:0042308">
    <property type="term" value="P:negative regulation of protein import into nucleus"/>
    <property type="evidence" value="ECO:0007669"/>
    <property type="project" value="UniProtKB-ARBA"/>
</dbReference>
<dbReference type="PROSITE" id="PS50030">
    <property type="entry name" value="UBA"/>
    <property type="match status" value="1"/>
</dbReference>
<sequence length="1052" mass="117927">MRTPEPSPRMRKDATTDVRIGVGRHRDKLEQIRDSLRPFEQTAGNMDASAATTTALAASSSSSLSPNNNNNNNFTIEDETRRQILINTLTQIGFEEQAALLALELVRYSSVAAAAEVLLNLNKEHVFRQDLRDCGGTFHGSLSSVVTTTSSSPYNCNNNTNTNNSNNNGIISSNSKLMVPSGITGQVMGAAPPISGIMINAQIPTTSILANIDDSSSSRSNSPLARIPSPPTSAASFQVRSTSPSLQIITNPYHQANDYHRMHVHLPIDSSKYCYNNATKTAINNYDYGLAASSSQVTASATSFTSGTPLSGITRSRKVDRPSTQQASAIINIDGLQGCTDRVAKPTRSLTSRSHMNNANALRRSDAVPVIRTRLERPINTRHPLNTSGSLHKVVDEETVEIATTHGNLSTTNGVQRILVDPDRPSTAYANYAEQLCRRTNLLAVSEHDSTLSSAYTELNNGYHRTSGATVPRPVSPNICTKTSCETDEVTRCISPLPGSILRKLRTNTYESVIKPCKPRLFCFYMEQHVERLIQQYKERQQRARQLAKEMECADLPESMREHMMIFLTQKESRYLRLKRQKMNKNMFEVVKHIGFGAFGRVSLVKKKDTGQVYAMKKLLKKDVIMKQQAAHVKAERDILAEADSNWIVKLYYSFQDEQSLYLIMEYVPGGDMMQLLINKGLFEEKLARFYIAELTCAIEYVHGLGFIHRDIKPDNILIDQNGHIKLTDFGLCTGLRWTHDKRYYGPDNDEVENTETQKNYLASHPNLSGINRPKVLEIRNHCKRNQSHSLVGTDNYMAPEVIRGTGHTQLCDWWSVGVILYEMVFGRPPFLSEDRYETQYKIVKWRQYLDLNNRIGEKLSLECIDVIRKLCCEQEDRLGCKNGAEDLKIHTWFKGIDFSTLRSTRAEYVPRVEHAEDTSNFDTFEFDSSDQSFDTMAKRASASAAFNPAFYEFTFRHFFDFDGQGCPSFRKRRPSLAPLLEATGATVAATHSGISSQINRTKDFKNNNGRINSGNMKFRSPVVALSPQSLAMKATTTLQGDEYESDDSLVV</sequence>
<evidence type="ECO:0000256" key="14">
    <source>
        <dbReference type="ARBA" id="ARBA00047899"/>
    </source>
</evidence>
<keyword evidence="8" id="KW-0808">Transferase</keyword>
<keyword evidence="13" id="KW-0460">Magnesium</keyword>
<keyword evidence="7" id="KW-0597">Phosphoprotein</keyword>
<dbReference type="AlphaFoldDB" id="A0AAF5Q1L4"/>
<evidence type="ECO:0000313" key="21">
    <source>
        <dbReference type="Proteomes" id="UP000093561"/>
    </source>
</evidence>
<comment type="similarity">
    <text evidence="3">Belongs to the protein kinase superfamily. AGC Ser/Thr protein kinase family.</text>
</comment>
<dbReference type="FunFam" id="1.10.510.10:FF:000057">
    <property type="entry name" value="Non-specific serine/threonine protein kinase"/>
    <property type="match status" value="1"/>
</dbReference>
<protein>
    <recommendedName>
        <fullName evidence="4">non-specific serine/threonine protein kinase</fullName>
        <ecNumber evidence="4">2.7.11.1</ecNumber>
    </recommendedName>
</protein>
<feature type="region of interest" description="Disordered" evidence="17">
    <location>
        <begin position="212"/>
        <end position="236"/>
    </location>
</feature>
<dbReference type="SUPFAM" id="SSF56112">
    <property type="entry name" value="Protein kinase-like (PK-like)"/>
    <property type="match status" value="1"/>
</dbReference>
<reference evidence="21" key="2">
    <citation type="journal article" date="2016" name="Mol. Ecol.">
        <title>Population genomics of the filarial nematode parasite Wuchereria bancrofti from mosquitoes.</title>
        <authorList>
            <person name="Small S.T."/>
            <person name="Reimer L.J."/>
            <person name="Tisch D.J."/>
            <person name="King C.L."/>
            <person name="Christensen B.M."/>
            <person name="Siba P.M."/>
            <person name="Kazura J.W."/>
            <person name="Serre D."/>
            <person name="Zimmerman P.A."/>
        </authorList>
    </citation>
    <scope>NUCLEOTIDE SEQUENCE</scope>
    <source>
        <strain evidence="21">pt0022</strain>
    </source>
</reference>
<evidence type="ECO:0000256" key="5">
    <source>
        <dbReference type="ARBA" id="ARBA00022490"/>
    </source>
</evidence>
<evidence type="ECO:0000256" key="4">
    <source>
        <dbReference type="ARBA" id="ARBA00012513"/>
    </source>
</evidence>
<evidence type="ECO:0000256" key="6">
    <source>
        <dbReference type="ARBA" id="ARBA00022527"/>
    </source>
</evidence>
<dbReference type="GO" id="GO:0000082">
    <property type="term" value="P:G1/S transition of mitotic cell cycle"/>
    <property type="evidence" value="ECO:0007669"/>
    <property type="project" value="TreeGrafter"/>
</dbReference>
<comment type="subcellular location">
    <subcellularLocation>
        <location evidence="2">Cytoplasm</location>
    </subcellularLocation>
</comment>
<evidence type="ECO:0000259" key="19">
    <source>
        <dbReference type="PROSITE" id="PS50030"/>
    </source>
</evidence>
<evidence type="ECO:0000256" key="7">
    <source>
        <dbReference type="ARBA" id="ARBA00022553"/>
    </source>
</evidence>
<dbReference type="GO" id="GO:0045177">
    <property type="term" value="C:apical part of cell"/>
    <property type="evidence" value="ECO:0007669"/>
    <property type="project" value="UniProtKB-ARBA"/>
</dbReference>
<accession>A0AAF5Q1L4</accession>
<feature type="binding site" evidence="16">
    <location>
        <position position="627"/>
    </location>
    <ligand>
        <name>ATP</name>
        <dbReference type="ChEBI" id="CHEBI:30616"/>
    </ligand>
</feature>
<evidence type="ECO:0000256" key="12">
    <source>
        <dbReference type="ARBA" id="ARBA00022840"/>
    </source>
</evidence>
<evidence type="ECO:0000256" key="1">
    <source>
        <dbReference type="ARBA" id="ARBA00001946"/>
    </source>
</evidence>
<keyword evidence="6" id="KW-0723">Serine/threonine-protein kinase</keyword>
<evidence type="ECO:0000256" key="9">
    <source>
        <dbReference type="ARBA" id="ARBA00022723"/>
    </source>
</evidence>
<dbReference type="Gene3D" id="1.10.510.10">
    <property type="entry name" value="Transferase(Phosphotransferase) domain 1"/>
    <property type="match status" value="2"/>
</dbReference>
<dbReference type="FunFam" id="3.30.200.20:FF:000391">
    <property type="entry name" value="Large tumor suppressor kinase 1"/>
    <property type="match status" value="1"/>
</dbReference>
<comment type="cofactor">
    <cofactor evidence="1">
        <name>Mg(2+)</name>
        <dbReference type="ChEBI" id="CHEBI:18420"/>
    </cofactor>
</comment>
<evidence type="ECO:0000256" key="17">
    <source>
        <dbReference type="SAM" id="MobiDB-lite"/>
    </source>
</evidence>
<evidence type="ECO:0000259" key="18">
    <source>
        <dbReference type="PROSITE" id="PS50011"/>
    </source>
</evidence>
<evidence type="ECO:0000256" key="11">
    <source>
        <dbReference type="ARBA" id="ARBA00022777"/>
    </source>
</evidence>
<dbReference type="GO" id="GO:0046620">
    <property type="term" value="P:regulation of organ growth"/>
    <property type="evidence" value="ECO:0007669"/>
    <property type="project" value="TreeGrafter"/>
</dbReference>
<dbReference type="GO" id="GO:0043065">
    <property type="term" value="P:positive regulation of apoptotic process"/>
    <property type="evidence" value="ECO:0007669"/>
    <property type="project" value="TreeGrafter"/>
</dbReference>
<dbReference type="PROSITE" id="PS51285">
    <property type="entry name" value="AGC_KINASE_CTER"/>
    <property type="match status" value="1"/>
</dbReference>
<evidence type="ECO:0000256" key="8">
    <source>
        <dbReference type="ARBA" id="ARBA00022679"/>
    </source>
</evidence>
<keyword evidence="5" id="KW-0963">Cytoplasm</keyword>
<dbReference type="GO" id="GO:0046872">
    <property type="term" value="F:metal ion binding"/>
    <property type="evidence" value="ECO:0007669"/>
    <property type="project" value="UniProtKB-KW"/>
</dbReference>
<feature type="domain" description="UBA" evidence="19">
    <location>
        <begin position="76"/>
        <end position="121"/>
    </location>
</feature>
<feature type="region of interest" description="Disordered" evidence="17">
    <location>
        <begin position="52"/>
        <end position="75"/>
    </location>
</feature>
<organism evidence="21 22">
    <name type="scientific">Wuchereria bancrofti</name>
    <dbReference type="NCBI Taxonomy" id="6293"/>
    <lineage>
        <taxon>Eukaryota</taxon>
        <taxon>Metazoa</taxon>
        <taxon>Ecdysozoa</taxon>
        <taxon>Nematoda</taxon>
        <taxon>Chromadorea</taxon>
        <taxon>Rhabditida</taxon>
        <taxon>Spirurina</taxon>
        <taxon>Spiruromorpha</taxon>
        <taxon>Filarioidea</taxon>
        <taxon>Onchocercidae</taxon>
        <taxon>Wuchereria</taxon>
    </lineage>
</organism>